<organism evidence="3 4">
    <name type="scientific">Dimargaris verticillata</name>
    <dbReference type="NCBI Taxonomy" id="2761393"/>
    <lineage>
        <taxon>Eukaryota</taxon>
        <taxon>Fungi</taxon>
        <taxon>Fungi incertae sedis</taxon>
        <taxon>Zoopagomycota</taxon>
        <taxon>Kickxellomycotina</taxon>
        <taxon>Dimargaritomycetes</taxon>
        <taxon>Dimargaritales</taxon>
        <taxon>Dimargaritaceae</taxon>
        <taxon>Dimargaris</taxon>
    </lineage>
</organism>
<dbReference type="InterPro" id="IPR013328">
    <property type="entry name" value="6PGD_dom2"/>
</dbReference>
<dbReference type="Pfam" id="PF03446">
    <property type="entry name" value="NAD_binding_2"/>
    <property type="match status" value="1"/>
</dbReference>
<comment type="similarity">
    <text evidence="1">Belongs to the HIBADH-related family. NP60 subfamily.</text>
</comment>
<dbReference type="SUPFAM" id="SSF48179">
    <property type="entry name" value="6-phosphogluconate dehydrogenase C-terminal domain-like"/>
    <property type="match status" value="2"/>
</dbReference>
<dbReference type="Gene3D" id="1.10.1040.10">
    <property type="entry name" value="N-(1-d-carboxylethyl)-l-norvaline Dehydrogenase, domain 2"/>
    <property type="match status" value="2"/>
</dbReference>
<dbReference type="InterPro" id="IPR008927">
    <property type="entry name" value="6-PGluconate_DH-like_C_sf"/>
</dbReference>
<accession>A0A9W8B2I6</accession>
<gene>
    <name evidence="3" type="ORF">H4R34_004470</name>
</gene>
<evidence type="ECO:0000313" key="4">
    <source>
        <dbReference type="Proteomes" id="UP001151582"/>
    </source>
</evidence>
<proteinExistence type="inferred from homology"/>
<dbReference type="PANTHER" id="PTHR43580">
    <property type="entry name" value="OXIDOREDUCTASE GLYR1-RELATED"/>
    <property type="match status" value="1"/>
</dbReference>
<dbReference type="GO" id="GO:0050661">
    <property type="term" value="F:NADP binding"/>
    <property type="evidence" value="ECO:0007669"/>
    <property type="project" value="InterPro"/>
</dbReference>
<dbReference type="Proteomes" id="UP001151582">
    <property type="component" value="Unassembled WGS sequence"/>
</dbReference>
<dbReference type="SUPFAM" id="SSF51735">
    <property type="entry name" value="NAD(P)-binding Rossmann-fold domains"/>
    <property type="match status" value="1"/>
</dbReference>
<dbReference type="OrthoDB" id="435038at2759"/>
<evidence type="ECO:0000256" key="1">
    <source>
        <dbReference type="ARBA" id="ARBA00007598"/>
    </source>
</evidence>
<protein>
    <recommendedName>
        <fullName evidence="2">6-phosphogluconate dehydrogenase NADP-binding domain-containing protein</fullName>
    </recommendedName>
</protein>
<dbReference type="InterPro" id="IPR006115">
    <property type="entry name" value="6PGDH_NADP-bd"/>
</dbReference>
<dbReference type="AlphaFoldDB" id="A0A9W8B2I6"/>
<name>A0A9W8B2I6_9FUNG</name>
<evidence type="ECO:0000259" key="2">
    <source>
        <dbReference type="Pfam" id="PF03446"/>
    </source>
</evidence>
<comment type="caution">
    <text evidence="3">The sequence shown here is derived from an EMBL/GenBank/DDBJ whole genome shotgun (WGS) entry which is preliminary data.</text>
</comment>
<sequence length="431" mass="46061">MAALRVGWIGLGNMGQPMALNLQSLLTRTHASADTAAALPFPVDPQLRVYNRTPSKAAAVEALGAHVCSTVQALAQDCDVIFTSLNNDQTVVAVYRDILAALRTRQVPDNLPQTPVYLVETSTISPELSRQLDQDVQLVAGAQPHDQSPIHFLRCPVFGPPVYAQTSSLIWVLSGPAQACADIRALVIPSLGRGVIEMGEDVAKGSRMKLVGNFFVASAIEAVAEGAALAEASGVSVSKMMEFIQWGYPQGSFLNYGKKTLRPEEIPAHASTVSSVPTMVPIAASDATISTAAMASARAEEPMTSDTNPLTVPTQFRATMAQTPVGTPLSEDSDGMADGQPSNQVVKDDFITDVGFNVDLCLKDTRLIRDMAQKSNCRLPVIEALETHLKAVQAKGLNEWDAITAVVATRWEAGLPGYYNDTTHPQRSPPE</sequence>
<dbReference type="PANTHER" id="PTHR43580:SF8">
    <property type="entry name" value="6-PHOSPHOGLUCONATE DEHYDROGENASE NADP-BINDING DOMAIN-CONTAINING PROTEIN-RELATED"/>
    <property type="match status" value="1"/>
</dbReference>
<feature type="domain" description="6-phosphogluconate dehydrogenase NADP-binding" evidence="2">
    <location>
        <begin position="46"/>
        <end position="186"/>
    </location>
</feature>
<dbReference type="Gene3D" id="3.40.50.720">
    <property type="entry name" value="NAD(P)-binding Rossmann-like Domain"/>
    <property type="match status" value="1"/>
</dbReference>
<dbReference type="InterPro" id="IPR051265">
    <property type="entry name" value="HIBADH-related_NP60_sf"/>
</dbReference>
<keyword evidence="4" id="KW-1185">Reference proteome</keyword>
<reference evidence="3" key="1">
    <citation type="submission" date="2022-07" db="EMBL/GenBank/DDBJ databases">
        <title>Phylogenomic reconstructions and comparative analyses of Kickxellomycotina fungi.</title>
        <authorList>
            <person name="Reynolds N.K."/>
            <person name="Stajich J.E."/>
            <person name="Barry K."/>
            <person name="Grigoriev I.V."/>
            <person name="Crous P."/>
            <person name="Smith M.E."/>
        </authorList>
    </citation>
    <scope>NUCLEOTIDE SEQUENCE</scope>
    <source>
        <strain evidence="3">RSA 567</strain>
    </source>
</reference>
<dbReference type="InterPro" id="IPR036291">
    <property type="entry name" value="NAD(P)-bd_dom_sf"/>
</dbReference>
<dbReference type="EMBL" id="JANBQB010000570">
    <property type="protein sequence ID" value="KAJ1975086.1"/>
    <property type="molecule type" value="Genomic_DNA"/>
</dbReference>
<evidence type="ECO:0000313" key="3">
    <source>
        <dbReference type="EMBL" id="KAJ1975086.1"/>
    </source>
</evidence>